<dbReference type="SUPFAM" id="SSF53098">
    <property type="entry name" value="Ribonuclease H-like"/>
    <property type="match status" value="1"/>
</dbReference>
<dbReference type="AlphaFoldDB" id="A0A9R1TQR7"/>
<dbReference type="Pfam" id="PF18701">
    <property type="entry name" value="DUF5641"/>
    <property type="match status" value="1"/>
</dbReference>
<dbReference type="GO" id="GO:0015074">
    <property type="term" value="P:DNA integration"/>
    <property type="evidence" value="ECO:0007669"/>
    <property type="project" value="InterPro"/>
</dbReference>
<evidence type="ECO:0000313" key="2">
    <source>
        <dbReference type="Proteomes" id="UP000694866"/>
    </source>
</evidence>
<dbReference type="InterPro" id="IPR036397">
    <property type="entry name" value="RNaseH_sf"/>
</dbReference>
<dbReference type="InterPro" id="IPR012337">
    <property type="entry name" value="RNaseH-like_sf"/>
</dbReference>
<reference evidence="3" key="1">
    <citation type="submission" date="2025-08" db="UniProtKB">
        <authorList>
            <consortium name="RefSeq"/>
        </authorList>
    </citation>
    <scope>IDENTIFICATION</scope>
    <source>
        <strain evidence="3">USDA-PBARC FA_bdor</strain>
        <tissue evidence="3">Whole organism</tissue>
    </source>
</reference>
<evidence type="ECO:0000313" key="3">
    <source>
        <dbReference type="RefSeq" id="XP_011313614.1"/>
    </source>
</evidence>
<keyword evidence="2" id="KW-1185">Reference proteome</keyword>
<dbReference type="PANTHER" id="PTHR47331">
    <property type="entry name" value="PHD-TYPE DOMAIN-CONTAINING PROTEIN"/>
    <property type="match status" value="1"/>
</dbReference>
<dbReference type="InterPro" id="IPR041588">
    <property type="entry name" value="Integrase_H2C2"/>
</dbReference>
<accession>A0A9R1TQR7</accession>
<dbReference type="OrthoDB" id="5984724at2759"/>
<dbReference type="GeneID" id="105273076"/>
<dbReference type="GO" id="GO:0003676">
    <property type="term" value="F:nucleic acid binding"/>
    <property type="evidence" value="ECO:0007669"/>
    <property type="project" value="InterPro"/>
</dbReference>
<feature type="domain" description="Integrase catalytic" evidence="1">
    <location>
        <begin position="120"/>
        <end position="315"/>
    </location>
</feature>
<name>A0A9R1TQR7_9HYME</name>
<protein>
    <recommendedName>
        <fullName evidence="1">Integrase catalytic domain-containing protein</fullName>
    </recommendedName>
</protein>
<dbReference type="Pfam" id="PF17921">
    <property type="entry name" value="Integrase_H2C2"/>
    <property type="match status" value="1"/>
</dbReference>
<dbReference type="RefSeq" id="XP_011313614.1">
    <property type="nucleotide sequence ID" value="XM_011315312.1"/>
</dbReference>
<gene>
    <name evidence="3" type="primary">LOC105273076</name>
</gene>
<sequence>MTLSRGQKLRPSHPLTRLTAHIDHQGIPRVGGRLKFAQLENDSKHQAIIPKESQFAQLIIKDAHLRTLHGGTQLTLGQLRRFYWILGGRGPVRSFILKCVPCARQRGIRAQQLMGQLPVARLSPGRAFLNTGIDYAEPVSLRSWNARGHKSYKGWFTIFVCMTTSAVHLEIVSDYSSDGFMAAYHRFVARRGLCRNLFSDCGTNFLGANKEIKKLFSMASKESGQLAHLLLNDGTRWSFNPPGAPHFGGKWVAAVKSIKFHLKRTIGEDLLTFEELTTLLPQIEVVLNSRPLEPPSEDPDDISAPTPGHFLIGHVLTALPEPSLDNLNIARLPRWQLIQQKVQSFWKRRSTSYLQHLQSISKWHHPSHDIKIGSIVLLTDEKFPPTKWPLARVTALHPDRDGLTRVVTIKTSSSTLQRPIAKLALLPISISDF</sequence>
<proteinExistence type="predicted"/>
<dbReference type="Proteomes" id="UP000694866">
    <property type="component" value="Unplaced"/>
</dbReference>
<dbReference type="Gene3D" id="1.10.340.70">
    <property type="match status" value="1"/>
</dbReference>
<dbReference type="PROSITE" id="PS50994">
    <property type="entry name" value="INTEGRASE"/>
    <property type="match status" value="1"/>
</dbReference>
<dbReference type="Gene3D" id="3.30.420.10">
    <property type="entry name" value="Ribonuclease H-like superfamily/Ribonuclease H"/>
    <property type="match status" value="1"/>
</dbReference>
<organism evidence="2 3">
    <name type="scientific">Fopius arisanus</name>
    <dbReference type="NCBI Taxonomy" id="64838"/>
    <lineage>
        <taxon>Eukaryota</taxon>
        <taxon>Metazoa</taxon>
        <taxon>Ecdysozoa</taxon>
        <taxon>Arthropoda</taxon>
        <taxon>Hexapoda</taxon>
        <taxon>Insecta</taxon>
        <taxon>Pterygota</taxon>
        <taxon>Neoptera</taxon>
        <taxon>Endopterygota</taxon>
        <taxon>Hymenoptera</taxon>
        <taxon>Apocrita</taxon>
        <taxon>Ichneumonoidea</taxon>
        <taxon>Braconidae</taxon>
        <taxon>Opiinae</taxon>
        <taxon>Fopius</taxon>
    </lineage>
</organism>
<dbReference type="InterPro" id="IPR040676">
    <property type="entry name" value="DUF5641"/>
</dbReference>
<dbReference type="KEGG" id="fas:105273076"/>
<evidence type="ECO:0000259" key="1">
    <source>
        <dbReference type="PROSITE" id="PS50994"/>
    </source>
</evidence>
<dbReference type="InterPro" id="IPR001584">
    <property type="entry name" value="Integrase_cat-core"/>
</dbReference>